<reference evidence="11 12" key="1">
    <citation type="submission" date="2014-03" db="EMBL/GenBank/DDBJ databases">
        <title>Genomics of Bifidobacteria.</title>
        <authorList>
            <person name="Ventura M."/>
            <person name="Milani C."/>
            <person name="Lugli G.A."/>
        </authorList>
    </citation>
    <scope>NUCLEOTIDE SEQUENCE [LARGE SCALE GENOMIC DNA]</scope>
    <source>
        <strain evidence="11 12">JCM 13495</strain>
    </source>
</reference>
<dbReference type="PANTHER" id="PTHR33909:SF1">
    <property type="entry name" value="SEC TRANSLOCON ACCESSORY COMPLEX SUBUNIT YAJC"/>
    <property type="match status" value="1"/>
</dbReference>
<proteinExistence type="inferred from homology"/>
<keyword evidence="4" id="KW-1003">Cell membrane</keyword>
<sequence length="146" mass="16147">MEVILIVVMVAMVGLMIWQSRNARKQESDLRDFRESLEPGTEVITIGGIIGKVVSVDTQYEEIVIDSEGSLLRFAFRAVNKAYTRPAYVSDDEVDEDGNPLTDDNDSPQESIDEDNVADQVAIEASSEDAEEGTVEEEAKSPSEQF</sequence>
<feature type="compositionally biased region" description="Acidic residues" evidence="10">
    <location>
        <begin position="90"/>
        <end position="117"/>
    </location>
</feature>
<feature type="compositionally biased region" description="Basic and acidic residues" evidence="10">
    <location>
        <begin position="137"/>
        <end position="146"/>
    </location>
</feature>
<evidence type="ECO:0000256" key="2">
    <source>
        <dbReference type="ARBA" id="ARBA00006742"/>
    </source>
</evidence>
<accession>A0A087EEF7</accession>
<evidence type="ECO:0000256" key="1">
    <source>
        <dbReference type="ARBA" id="ARBA00004162"/>
    </source>
</evidence>
<gene>
    <name evidence="11" type="ORF">BITS_1027</name>
</gene>
<dbReference type="eggNOG" id="COG1862">
    <property type="taxonomic scope" value="Bacteria"/>
</dbReference>
<keyword evidence="6" id="KW-0653">Protein transport</keyword>
<dbReference type="STRING" id="356829.BITS_1027"/>
<evidence type="ECO:0000256" key="5">
    <source>
        <dbReference type="ARBA" id="ARBA00022692"/>
    </source>
</evidence>
<dbReference type="GO" id="GO:0015031">
    <property type="term" value="P:protein transport"/>
    <property type="evidence" value="ECO:0007669"/>
    <property type="project" value="UniProtKB-KW"/>
</dbReference>
<dbReference type="SMART" id="SM01323">
    <property type="entry name" value="YajC"/>
    <property type="match status" value="1"/>
</dbReference>
<evidence type="ECO:0000256" key="6">
    <source>
        <dbReference type="ARBA" id="ARBA00022927"/>
    </source>
</evidence>
<evidence type="ECO:0000256" key="3">
    <source>
        <dbReference type="ARBA" id="ARBA00022448"/>
    </source>
</evidence>
<feature type="region of interest" description="Disordered" evidence="10">
    <location>
        <begin position="87"/>
        <end position="146"/>
    </location>
</feature>
<dbReference type="Proteomes" id="UP000029080">
    <property type="component" value="Unassembled WGS sequence"/>
</dbReference>
<comment type="subcellular location">
    <subcellularLocation>
        <location evidence="1">Cell membrane</location>
        <topology evidence="1">Single-pass membrane protein</topology>
    </subcellularLocation>
</comment>
<evidence type="ECO:0000313" key="11">
    <source>
        <dbReference type="EMBL" id="KFJ06158.1"/>
    </source>
</evidence>
<comment type="caution">
    <text evidence="11">The sequence shown here is derived from an EMBL/GenBank/DDBJ whole genome shotgun (WGS) entry which is preliminary data.</text>
</comment>
<comment type="similarity">
    <text evidence="2">Belongs to the YajC family.</text>
</comment>
<keyword evidence="12" id="KW-1185">Reference proteome</keyword>
<dbReference type="PANTHER" id="PTHR33909">
    <property type="entry name" value="SEC TRANSLOCON ACCESSORY COMPLEX SUBUNIT YAJC"/>
    <property type="match status" value="1"/>
</dbReference>
<dbReference type="EMBL" id="JGZU01000009">
    <property type="protein sequence ID" value="KFJ06158.1"/>
    <property type="molecule type" value="Genomic_DNA"/>
</dbReference>
<evidence type="ECO:0000313" key="12">
    <source>
        <dbReference type="Proteomes" id="UP000029080"/>
    </source>
</evidence>
<dbReference type="Pfam" id="PF02699">
    <property type="entry name" value="YajC"/>
    <property type="match status" value="1"/>
</dbReference>
<dbReference type="AlphaFoldDB" id="A0A087EEF7"/>
<keyword evidence="5" id="KW-0812">Transmembrane</keyword>
<evidence type="ECO:0000256" key="8">
    <source>
        <dbReference type="ARBA" id="ARBA00023010"/>
    </source>
</evidence>
<keyword evidence="3" id="KW-0813">Transport</keyword>
<evidence type="ECO:0000256" key="9">
    <source>
        <dbReference type="ARBA" id="ARBA00023136"/>
    </source>
</evidence>
<feature type="compositionally biased region" description="Acidic residues" evidence="10">
    <location>
        <begin position="126"/>
        <end position="136"/>
    </location>
</feature>
<evidence type="ECO:0000256" key="4">
    <source>
        <dbReference type="ARBA" id="ARBA00022475"/>
    </source>
</evidence>
<dbReference type="GO" id="GO:0005886">
    <property type="term" value="C:plasma membrane"/>
    <property type="evidence" value="ECO:0007669"/>
    <property type="project" value="UniProtKB-SubCell"/>
</dbReference>
<keyword evidence="9" id="KW-0472">Membrane</keyword>
<keyword evidence="7" id="KW-1133">Transmembrane helix</keyword>
<dbReference type="InterPro" id="IPR003849">
    <property type="entry name" value="Preprotein_translocase_YajC"/>
</dbReference>
<evidence type="ECO:0000256" key="7">
    <source>
        <dbReference type="ARBA" id="ARBA00022989"/>
    </source>
</evidence>
<evidence type="ECO:0000256" key="10">
    <source>
        <dbReference type="SAM" id="MobiDB-lite"/>
    </source>
</evidence>
<organism evidence="11 12">
    <name type="scientific">Bifidobacterium tsurumiense</name>
    <dbReference type="NCBI Taxonomy" id="356829"/>
    <lineage>
        <taxon>Bacteria</taxon>
        <taxon>Bacillati</taxon>
        <taxon>Actinomycetota</taxon>
        <taxon>Actinomycetes</taxon>
        <taxon>Bifidobacteriales</taxon>
        <taxon>Bifidobacteriaceae</taxon>
        <taxon>Bifidobacterium</taxon>
    </lineage>
</organism>
<keyword evidence="8" id="KW-0811">Translocation</keyword>
<name>A0A087EEF7_9BIFI</name>
<protein>
    <submittedName>
        <fullName evidence="11">Preprotein translocase subunit</fullName>
    </submittedName>
</protein>